<dbReference type="GO" id="GO:0008270">
    <property type="term" value="F:zinc ion binding"/>
    <property type="evidence" value="ECO:0007669"/>
    <property type="project" value="UniProtKB-KW"/>
</dbReference>
<evidence type="ECO:0000256" key="5">
    <source>
        <dbReference type="ARBA" id="ARBA00022833"/>
    </source>
</evidence>
<reference evidence="13 14" key="1">
    <citation type="submission" date="2024-01" db="EMBL/GenBank/DDBJ databases">
        <authorList>
            <person name="Alioto T."/>
            <person name="Alioto T."/>
            <person name="Gomez Garrido J."/>
        </authorList>
    </citation>
    <scope>NUCLEOTIDE SEQUENCE [LARGE SCALE GENOMIC DNA]</scope>
</reference>
<dbReference type="InterPro" id="IPR013087">
    <property type="entry name" value="Znf_C2H2_type"/>
</dbReference>
<protein>
    <submittedName>
        <fullName evidence="13">Zinc finger protein 69 homolog</fullName>
    </submittedName>
</protein>
<keyword evidence="7" id="KW-0238">DNA-binding</keyword>
<dbReference type="GO" id="GO:0000122">
    <property type="term" value="P:negative regulation of transcription by RNA polymerase II"/>
    <property type="evidence" value="ECO:0007669"/>
    <property type="project" value="UniProtKB-ARBA"/>
</dbReference>
<evidence type="ECO:0000256" key="3">
    <source>
        <dbReference type="ARBA" id="ARBA00022737"/>
    </source>
</evidence>
<keyword evidence="9" id="KW-0539">Nucleus</keyword>
<sequence>MTSAQRLRELINERLTAAAEEIFRDFQTTISEYEEEINRQRRLLDIVWKSEIKLHRIELPQQHVCKEEEVLTDQQLCDQERNSSLDQEEPEPPQIKVEQEEPEPPQIKEEPEEPEPSQIQEELCTSLEGEQQVLKPETETLMLTPTCEESKDQTLDLSPDETQIAAEEEHVVSMSVKSSVGPDPNDYDQVLSHNSHIAENQDHKGGQHEDSGSTRNAEPKPQKRHHSRKNNNTEDKSTTLKIQSNTEKQCFKCDTCGKSFVVRATLRRHLRVHTGEKPYTCDSCGKKILCPGHIKSAHESPHR</sequence>
<keyword evidence="4 10" id="KW-0863">Zinc-finger</keyword>
<evidence type="ECO:0000256" key="7">
    <source>
        <dbReference type="ARBA" id="ARBA00023125"/>
    </source>
</evidence>
<comment type="caution">
    <text evidence="13">The sequence shown here is derived from an EMBL/GenBank/DDBJ whole genome shotgun (WGS) entry which is preliminary data.</text>
</comment>
<feature type="compositionally biased region" description="Basic and acidic residues" evidence="11">
    <location>
        <begin position="199"/>
        <end position="221"/>
    </location>
</feature>
<evidence type="ECO:0000256" key="11">
    <source>
        <dbReference type="SAM" id="MobiDB-lite"/>
    </source>
</evidence>
<dbReference type="GO" id="GO:0005634">
    <property type="term" value="C:nucleus"/>
    <property type="evidence" value="ECO:0007669"/>
    <property type="project" value="UniProtKB-SubCell"/>
</dbReference>
<name>A0AAV1Q2D8_SCOSC</name>
<evidence type="ECO:0000256" key="4">
    <source>
        <dbReference type="ARBA" id="ARBA00022771"/>
    </source>
</evidence>
<proteinExistence type="predicted"/>
<dbReference type="GO" id="GO:0000981">
    <property type="term" value="F:DNA-binding transcription factor activity, RNA polymerase II-specific"/>
    <property type="evidence" value="ECO:0007669"/>
    <property type="project" value="TreeGrafter"/>
</dbReference>
<dbReference type="FunFam" id="3.30.160.60:FF:001465">
    <property type="entry name" value="Zinc finger protein 560"/>
    <property type="match status" value="1"/>
</dbReference>
<keyword evidence="6" id="KW-0805">Transcription regulation</keyword>
<keyword evidence="3" id="KW-0677">Repeat</keyword>
<evidence type="ECO:0000256" key="6">
    <source>
        <dbReference type="ARBA" id="ARBA00023015"/>
    </source>
</evidence>
<dbReference type="Pfam" id="PF00096">
    <property type="entry name" value="zf-C2H2"/>
    <property type="match status" value="1"/>
</dbReference>
<feature type="domain" description="C2H2-type" evidence="12">
    <location>
        <begin position="251"/>
        <end position="278"/>
    </location>
</feature>
<dbReference type="InterPro" id="IPR050457">
    <property type="entry name" value="ZnFinger_BTB_dom_contain"/>
</dbReference>
<evidence type="ECO:0000256" key="1">
    <source>
        <dbReference type="ARBA" id="ARBA00004123"/>
    </source>
</evidence>
<keyword evidence="14" id="KW-1185">Reference proteome</keyword>
<evidence type="ECO:0000313" key="14">
    <source>
        <dbReference type="Proteomes" id="UP001314229"/>
    </source>
</evidence>
<comment type="subcellular location">
    <subcellularLocation>
        <location evidence="1">Nucleus</location>
    </subcellularLocation>
</comment>
<dbReference type="SUPFAM" id="SSF57667">
    <property type="entry name" value="beta-beta-alpha zinc fingers"/>
    <property type="match status" value="1"/>
</dbReference>
<dbReference type="InterPro" id="IPR036236">
    <property type="entry name" value="Znf_C2H2_sf"/>
</dbReference>
<dbReference type="Proteomes" id="UP001314229">
    <property type="component" value="Unassembled WGS sequence"/>
</dbReference>
<feature type="region of interest" description="Disordered" evidence="11">
    <location>
        <begin position="80"/>
        <end position="240"/>
    </location>
</feature>
<dbReference type="PANTHER" id="PTHR46105">
    <property type="entry name" value="AGAP004733-PA"/>
    <property type="match status" value="1"/>
</dbReference>
<keyword evidence="2" id="KW-0479">Metal-binding</keyword>
<evidence type="ECO:0000256" key="10">
    <source>
        <dbReference type="PROSITE-ProRule" id="PRU00042"/>
    </source>
</evidence>
<gene>
    <name evidence="13" type="ORF">FSCOSCO3_A001474</name>
</gene>
<dbReference type="GO" id="GO:0000978">
    <property type="term" value="F:RNA polymerase II cis-regulatory region sequence-specific DNA binding"/>
    <property type="evidence" value="ECO:0007669"/>
    <property type="project" value="TreeGrafter"/>
</dbReference>
<evidence type="ECO:0000259" key="12">
    <source>
        <dbReference type="PROSITE" id="PS50157"/>
    </source>
</evidence>
<evidence type="ECO:0000256" key="8">
    <source>
        <dbReference type="ARBA" id="ARBA00023163"/>
    </source>
</evidence>
<evidence type="ECO:0000313" key="13">
    <source>
        <dbReference type="EMBL" id="CAK6978131.1"/>
    </source>
</evidence>
<dbReference type="Gene3D" id="3.30.160.60">
    <property type="entry name" value="Classic Zinc Finger"/>
    <property type="match status" value="2"/>
</dbReference>
<dbReference type="PROSITE" id="PS50157">
    <property type="entry name" value="ZINC_FINGER_C2H2_2"/>
    <property type="match status" value="1"/>
</dbReference>
<dbReference type="PANTHER" id="PTHR46105:SF5">
    <property type="entry name" value="ZINC FINGER AND BTB DOMAIN-CONTAINING PROTEIN 44 ISOFORM X1"/>
    <property type="match status" value="1"/>
</dbReference>
<evidence type="ECO:0000256" key="2">
    <source>
        <dbReference type="ARBA" id="ARBA00022723"/>
    </source>
</evidence>
<dbReference type="EMBL" id="CAWUFR010000459">
    <property type="protein sequence ID" value="CAK6978131.1"/>
    <property type="molecule type" value="Genomic_DNA"/>
</dbReference>
<evidence type="ECO:0000256" key="9">
    <source>
        <dbReference type="ARBA" id="ARBA00023242"/>
    </source>
</evidence>
<accession>A0AAV1Q2D8</accession>
<dbReference type="PROSITE" id="PS00028">
    <property type="entry name" value="ZINC_FINGER_C2H2_1"/>
    <property type="match status" value="1"/>
</dbReference>
<keyword evidence="5" id="KW-0862">Zinc</keyword>
<keyword evidence="8" id="KW-0804">Transcription</keyword>
<organism evidence="13 14">
    <name type="scientific">Scomber scombrus</name>
    <name type="common">Atlantic mackerel</name>
    <name type="synonym">Scomber vernalis</name>
    <dbReference type="NCBI Taxonomy" id="13677"/>
    <lineage>
        <taxon>Eukaryota</taxon>
        <taxon>Metazoa</taxon>
        <taxon>Chordata</taxon>
        <taxon>Craniata</taxon>
        <taxon>Vertebrata</taxon>
        <taxon>Euteleostomi</taxon>
        <taxon>Actinopterygii</taxon>
        <taxon>Neopterygii</taxon>
        <taxon>Teleostei</taxon>
        <taxon>Neoteleostei</taxon>
        <taxon>Acanthomorphata</taxon>
        <taxon>Pelagiaria</taxon>
        <taxon>Scombriformes</taxon>
        <taxon>Scombridae</taxon>
        <taxon>Scomber</taxon>
    </lineage>
</organism>
<dbReference type="SMART" id="SM00355">
    <property type="entry name" value="ZnF_C2H2"/>
    <property type="match status" value="1"/>
</dbReference>
<dbReference type="AlphaFoldDB" id="A0AAV1Q2D8"/>